<comment type="caution">
    <text evidence="1">The sequence shown here is derived from an EMBL/GenBank/DDBJ whole genome shotgun (WGS) entry which is preliminary data.</text>
</comment>
<feature type="non-terminal residue" evidence="1">
    <location>
        <position position="1"/>
    </location>
</feature>
<dbReference type="AlphaFoldDB" id="X1M4Q7"/>
<dbReference type="SUPFAM" id="SSF49842">
    <property type="entry name" value="TNF-like"/>
    <property type="match status" value="1"/>
</dbReference>
<dbReference type="InterPro" id="IPR008983">
    <property type="entry name" value="Tumour_necrosis_fac-like_dom"/>
</dbReference>
<accession>X1M4Q7</accession>
<evidence type="ECO:0008006" key="2">
    <source>
        <dbReference type="Google" id="ProtNLM"/>
    </source>
</evidence>
<dbReference type="Gene3D" id="2.60.120.40">
    <property type="match status" value="1"/>
</dbReference>
<evidence type="ECO:0000313" key="1">
    <source>
        <dbReference type="EMBL" id="GAI13046.1"/>
    </source>
</evidence>
<protein>
    <recommendedName>
        <fullName evidence="2">C1q domain-containing protein</fullName>
    </recommendedName>
</protein>
<sequence length="255" mass="27413">HGFTGLYLHDGTDEEKLHATAGQLYMEDQSGAPADVLIGPQDADEVAETATRKWAAESGATLDLTGLEIVTLLEALAAGNRLDHGAGLTGLGDDDHPQYALDTDLTTHAALTTGAHSFNKSARVYHTIVQAIPNETATTLAFNSEDWDTDAIHDNVTNNGRLTCKTAGVYLIIGTGVVETNFDGRRVIVFRLNDTSEILNVGFAQDAGGVAYLIGTVLWNMAVNDFVEMQVWQNSGVELDILDLPLPIFMMVRIA</sequence>
<name>X1M4Q7_9ZZZZ</name>
<organism evidence="1">
    <name type="scientific">marine sediment metagenome</name>
    <dbReference type="NCBI Taxonomy" id="412755"/>
    <lineage>
        <taxon>unclassified sequences</taxon>
        <taxon>metagenomes</taxon>
        <taxon>ecological metagenomes</taxon>
    </lineage>
</organism>
<dbReference type="EMBL" id="BARV01006449">
    <property type="protein sequence ID" value="GAI13046.1"/>
    <property type="molecule type" value="Genomic_DNA"/>
</dbReference>
<proteinExistence type="predicted"/>
<reference evidence="1" key="1">
    <citation type="journal article" date="2014" name="Front. Microbiol.">
        <title>High frequency of phylogenetically diverse reductive dehalogenase-homologous genes in deep subseafloor sedimentary metagenomes.</title>
        <authorList>
            <person name="Kawai M."/>
            <person name="Futagami T."/>
            <person name="Toyoda A."/>
            <person name="Takaki Y."/>
            <person name="Nishi S."/>
            <person name="Hori S."/>
            <person name="Arai W."/>
            <person name="Tsubouchi T."/>
            <person name="Morono Y."/>
            <person name="Uchiyama I."/>
            <person name="Ito T."/>
            <person name="Fujiyama A."/>
            <person name="Inagaki F."/>
            <person name="Takami H."/>
        </authorList>
    </citation>
    <scope>NUCLEOTIDE SEQUENCE</scope>
    <source>
        <strain evidence="1">Expedition CK06-06</strain>
    </source>
</reference>
<gene>
    <name evidence="1" type="ORF">S06H3_13214</name>
</gene>